<name>A0A6H0KP34_9BACE</name>
<feature type="transmembrane region" description="Helical" evidence="7">
    <location>
        <begin position="45"/>
        <end position="69"/>
    </location>
</feature>
<feature type="transmembrane region" description="Helical" evidence="7">
    <location>
        <begin position="381"/>
        <end position="400"/>
    </location>
</feature>
<accession>A0A6H0KP34</accession>
<comment type="similarity">
    <text evidence="2">Belongs to the polysaccharide synthase family.</text>
</comment>
<dbReference type="PANTHER" id="PTHR30250">
    <property type="entry name" value="PST FAMILY PREDICTED COLANIC ACID TRANSPORTER"/>
    <property type="match status" value="1"/>
</dbReference>
<keyword evidence="4 7" id="KW-0812">Transmembrane</keyword>
<evidence type="ECO:0000256" key="7">
    <source>
        <dbReference type="SAM" id="Phobius"/>
    </source>
</evidence>
<feature type="transmembrane region" description="Helical" evidence="7">
    <location>
        <begin position="289"/>
        <end position="307"/>
    </location>
</feature>
<evidence type="ECO:0000313" key="8">
    <source>
        <dbReference type="EMBL" id="QIU95140.1"/>
    </source>
</evidence>
<dbReference type="AlphaFoldDB" id="A0A6H0KP34"/>
<feature type="transmembrane region" description="Helical" evidence="7">
    <location>
        <begin position="356"/>
        <end position="375"/>
    </location>
</feature>
<keyword evidence="9" id="KW-1185">Reference proteome</keyword>
<dbReference type="InterPro" id="IPR050833">
    <property type="entry name" value="Poly_Biosynth_Transport"/>
</dbReference>
<organism evidence="8 9">
    <name type="scientific">Bacteroides faecium</name>
    <dbReference type="NCBI Taxonomy" id="2715212"/>
    <lineage>
        <taxon>Bacteria</taxon>
        <taxon>Pseudomonadati</taxon>
        <taxon>Bacteroidota</taxon>
        <taxon>Bacteroidia</taxon>
        <taxon>Bacteroidales</taxon>
        <taxon>Bacteroidaceae</taxon>
        <taxon>Bacteroides</taxon>
    </lineage>
</organism>
<evidence type="ECO:0000256" key="6">
    <source>
        <dbReference type="ARBA" id="ARBA00023136"/>
    </source>
</evidence>
<keyword evidence="6 7" id="KW-0472">Membrane</keyword>
<feature type="transmembrane region" description="Helical" evidence="7">
    <location>
        <begin position="412"/>
        <end position="432"/>
    </location>
</feature>
<dbReference type="RefSeq" id="WP_167963662.1">
    <property type="nucleotide sequence ID" value="NZ_CP050831.1"/>
</dbReference>
<protein>
    <submittedName>
        <fullName evidence="8">Lipopolysaccharide biosynthesis protein</fullName>
    </submittedName>
</protein>
<evidence type="ECO:0000256" key="1">
    <source>
        <dbReference type="ARBA" id="ARBA00004651"/>
    </source>
</evidence>
<feature type="transmembrane region" description="Helical" evidence="7">
    <location>
        <begin position="327"/>
        <end position="349"/>
    </location>
</feature>
<proteinExistence type="inferred from homology"/>
<dbReference type="KEGG" id="bfc:BacF7301_13745"/>
<dbReference type="GO" id="GO:0005886">
    <property type="term" value="C:plasma membrane"/>
    <property type="evidence" value="ECO:0007669"/>
    <property type="project" value="UniProtKB-SubCell"/>
</dbReference>
<dbReference type="Pfam" id="PF13440">
    <property type="entry name" value="Polysacc_synt_3"/>
    <property type="match status" value="1"/>
</dbReference>
<dbReference type="CDD" id="cd13127">
    <property type="entry name" value="MATE_tuaB_like"/>
    <property type="match status" value="1"/>
</dbReference>
<evidence type="ECO:0000256" key="4">
    <source>
        <dbReference type="ARBA" id="ARBA00022692"/>
    </source>
</evidence>
<evidence type="ECO:0000256" key="5">
    <source>
        <dbReference type="ARBA" id="ARBA00022989"/>
    </source>
</evidence>
<evidence type="ECO:0000256" key="2">
    <source>
        <dbReference type="ARBA" id="ARBA00007430"/>
    </source>
</evidence>
<dbReference type="EMBL" id="CP050831">
    <property type="protein sequence ID" value="QIU95140.1"/>
    <property type="molecule type" value="Genomic_DNA"/>
</dbReference>
<feature type="transmembrane region" description="Helical" evidence="7">
    <location>
        <begin position="21"/>
        <end position="39"/>
    </location>
</feature>
<keyword evidence="3" id="KW-1003">Cell membrane</keyword>
<sequence length="501" mass="57040">MEENLRKKTFYGVLWSYVNKFTTQLLSIVPAMILTRLLSPSEYGLIAMAAIFTNVAYQLADGGFGNALVQKKDADSLDYCSVFYFNLFICGVIYVLLYFLAPLCAEFFNEVRLISIIRISSLGVIFLAFGQVQGIIFKKNIEYKKMTIRNFVTQLVAFVVAVLLAVYGYGVWALVFQGLIQTFMGSCLNWLISDWKPTFSFSLARLKVLFRFGSKTLLSSMLDYGFNKIYDIVIGRKYSAANLALYNRAYSTSGIFKDTFFNVFSGVTFPVFVRMQDDNERLILNIRRFLIIVSMIIFTVMLALFVLAEPLFRFLYSTKWDSAIPFFRIACLASLLLPIVSILESVLLAKGQSGKFLFISIVRKVFVIAVLGITWQFGIEWMMYGQIIVSVCELFLYSHFINKLVKYSFLSLIKDLIPYILVAIFIVLGASLEDFVLKNILSLTTLAIWLKSILRLLLGGIIVLVLFVWVNKRLKLKGYSELLQFIADSIGNNKIITFLQP</sequence>
<keyword evidence="5 7" id="KW-1133">Transmembrane helix</keyword>
<evidence type="ECO:0000256" key="3">
    <source>
        <dbReference type="ARBA" id="ARBA00022475"/>
    </source>
</evidence>
<dbReference type="PANTHER" id="PTHR30250:SF10">
    <property type="entry name" value="LIPOPOLYSACCHARIDE BIOSYNTHESIS PROTEIN WZXC"/>
    <property type="match status" value="1"/>
</dbReference>
<reference evidence="8 9" key="1">
    <citation type="submission" date="2020-03" db="EMBL/GenBank/DDBJ databases">
        <title>Genomic analysis of Bacteroides faecium CBA7301.</title>
        <authorList>
            <person name="Kim J."/>
            <person name="Roh S.W."/>
        </authorList>
    </citation>
    <scope>NUCLEOTIDE SEQUENCE [LARGE SCALE GENOMIC DNA]</scope>
    <source>
        <strain evidence="8 9">CBA7301</strain>
    </source>
</reference>
<feature type="transmembrane region" description="Helical" evidence="7">
    <location>
        <begin position="81"/>
        <end position="101"/>
    </location>
</feature>
<feature type="transmembrane region" description="Helical" evidence="7">
    <location>
        <begin position="452"/>
        <end position="470"/>
    </location>
</feature>
<gene>
    <name evidence="8" type="ORF">BacF7301_13745</name>
</gene>
<evidence type="ECO:0000313" key="9">
    <source>
        <dbReference type="Proteomes" id="UP000501780"/>
    </source>
</evidence>
<dbReference type="Proteomes" id="UP000501780">
    <property type="component" value="Chromosome"/>
</dbReference>
<feature type="transmembrane region" description="Helical" evidence="7">
    <location>
        <begin position="113"/>
        <end position="136"/>
    </location>
</feature>
<comment type="subcellular location">
    <subcellularLocation>
        <location evidence="1">Cell membrane</location>
        <topology evidence="1">Multi-pass membrane protein</topology>
    </subcellularLocation>
</comment>